<keyword evidence="11 23" id="KW-0249">Electron transport</keyword>
<dbReference type="PRINTS" id="PR00256">
    <property type="entry name" value="REACTNCENTRE"/>
</dbReference>
<evidence type="ECO:0000313" key="26">
    <source>
        <dbReference type="Proteomes" id="UP001341840"/>
    </source>
</evidence>
<keyword evidence="3 23" id="KW-0813">Transport</keyword>
<name>A0ABU6QT06_9FABA</name>
<keyword evidence="7" id="KW-0934">Plastid</keyword>
<evidence type="ECO:0000256" key="17">
    <source>
        <dbReference type="ARBA" id="ARBA00023078"/>
    </source>
</evidence>
<evidence type="ECO:0000256" key="10">
    <source>
        <dbReference type="ARBA" id="ARBA00022842"/>
    </source>
</evidence>
<comment type="catalytic activity">
    <reaction evidence="21">
        <text>2 a plastoquinone + 4 hnu + 2 H2O = 2 a plastoquinol + O2</text>
        <dbReference type="Rhea" id="RHEA:36359"/>
        <dbReference type="Rhea" id="RHEA-COMP:9561"/>
        <dbReference type="Rhea" id="RHEA-COMP:9562"/>
        <dbReference type="ChEBI" id="CHEBI:15377"/>
        <dbReference type="ChEBI" id="CHEBI:15379"/>
        <dbReference type="ChEBI" id="CHEBI:17757"/>
        <dbReference type="ChEBI" id="CHEBI:30212"/>
        <dbReference type="ChEBI" id="CHEBI:62192"/>
        <dbReference type="EC" id="1.10.3.9"/>
    </reaction>
</comment>
<evidence type="ECO:0000256" key="20">
    <source>
        <dbReference type="ARBA" id="ARBA00045803"/>
    </source>
</evidence>
<evidence type="ECO:0000256" key="2">
    <source>
        <dbReference type="ARBA" id="ARBA00008204"/>
    </source>
</evidence>
<evidence type="ECO:0000256" key="9">
    <source>
        <dbReference type="ARBA" id="ARBA00022723"/>
    </source>
</evidence>
<comment type="similarity">
    <text evidence="2 22">Belongs to the reaction center PufL/M/PsbA/D family.</text>
</comment>
<dbReference type="Gene3D" id="1.20.85.10">
    <property type="entry name" value="Photosystem II protein D1-like"/>
    <property type="match status" value="1"/>
</dbReference>
<dbReference type="Pfam" id="PF00421">
    <property type="entry name" value="PSII"/>
    <property type="match status" value="2"/>
</dbReference>
<gene>
    <name evidence="25" type="ORF">PIB30_080921</name>
</gene>
<keyword evidence="12 24" id="KW-1133">Transmembrane helix</keyword>
<evidence type="ECO:0000256" key="21">
    <source>
        <dbReference type="ARBA" id="ARBA00048801"/>
    </source>
</evidence>
<feature type="transmembrane region" description="Helical" evidence="24">
    <location>
        <begin position="28"/>
        <end position="50"/>
    </location>
</feature>
<dbReference type="PANTHER" id="PTHR33149:SF57">
    <property type="entry name" value="PHOTOSYSTEM II D2 PROTEIN"/>
    <property type="match status" value="1"/>
</dbReference>
<protein>
    <recommendedName>
        <fullName evidence="23">Photosystem II D2 protein</fullName>
    </recommendedName>
</protein>
<evidence type="ECO:0000256" key="7">
    <source>
        <dbReference type="ARBA" id="ARBA00022640"/>
    </source>
</evidence>
<evidence type="ECO:0000256" key="12">
    <source>
        <dbReference type="ARBA" id="ARBA00022989"/>
    </source>
</evidence>
<feature type="transmembrane region" description="Helical" evidence="24">
    <location>
        <begin position="141"/>
        <end position="161"/>
    </location>
</feature>
<feature type="transmembrane region" description="Helical" evidence="24">
    <location>
        <begin position="267"/>
        <end position="292"/>
    </location>
</feature>
<dbReference type="HAMAP" id="MF_01383">
    <property type="entry name" value="PSII_PsbD_D2"/>
    <property type="match status" value="1"/>
</dbReference>
<feature type="transmembrane region" description="Helical" evidence="24">
    <location>
        <begin position="399"/>
        <end position="416"/>
    </location>
</feature>
<evidence type="ECO:0000256" key="22">
    <source>
        <dbReference type="RuleBase" id="RU004331"/>
    </source>
</evidence>
<feature type="transmembrane region" description="Helical" evidence="24">
    <location>
        <begin position="197"/>
        <end position="217"/>
    </location>
</feature>
<comment type="function">
    <text evidence="20">Photosystem II (PSII) is a light-driven water:plastoquinone oxidoreductase that uses light energy to abstract electrons from H(2)O, generating O(2) and a proton gradient subsequently used for ATP formation. It consists of a core antenna complex that captures photons, and an electron transfer chain that converts photonic excitation into a charge separation. The D1/D2 (PsbA/PsbD) reaction center heterodimer binds P680, the primary electron donor of PSII as well as several subsequent electron acceptors. D2 is needed for assembly of a stable PSII complex.</text>
</comment>
<dbReference type="Proteomes" id="UP001341840">
    <property type="component" value="Unassembled WGS sequence"/>
</dbReference>
<dbReference type="EMBL" id="JASCZI010001193">
    <property type="protein sequence ID" value="MED6114510.1"/>
    <property type="molecule type" value="Genomic_DNA"/>
</dbReference>
<evidence type="ECO:0000256" key="19">
    <source>
        <dbReference type="ARBA" id="ARBA00023276"/>
    </source>
</evidence>
<dbReference type="InterPro" id="IPR055265">
    <property type="entry name" value="Photo_RC_L/M_CS"/>
</dbReference>
<keyword evidence="4" id="KW-0148">Chlorophyll</keyword>
<dbReference type="InterPro" id="IPR055266">
    <property type="entry name" value="D1/D2"/>
</dbReference>
<feature type="transmembrane region" description="Helical" evidence="24">
    <location>
        <begin position="366"/>
        <end position="387"/>
    </location>
</feature>
<sequence>MTIALGKFTKDEKDLFDIMDDWLRRDRFVFVGWSGLLLFPCAYFALGGWFTGTTFVTSWYTHGLASSYLEGCNFLTAAVSTPANSLSHSLLLLWGPEAQGDFTRWCQLGGLWTFVALHGAFGLIGFMLRQFELARSVQLRPYNAIAFSGPIAVFVSVFLIYPLGQSGWFFAPSFGVAAIFRFILFFQGFHNWTLNPFHMMGVAGVLGAALLCAIHGATVENTLFEDGDGANTFRAFNPTQAEETYSMVTANRFWSQIFGVAFSNKRWLHFFMLFVPVTGLWMSALGVVGLALNLRAYDFVSQEIRAAEDPEFETFYTKNILLNEGIRAWMAAQDQPHENLIFPEEETTGFAWWAGNARLINLSGKLLGAHVAHAGLIVFWAGAMNLFEVAHFVPEKPMYEQGLILLPHLATLGWGVGPGGEVIDTFPYFVSGVLHLISSAVLGFGGIYHALLGPETLEESFPFFGWIVSVDDLEDIIGGHVWLGSICILGGIWHILTKPFAWARRALGGALTN</sequence>
<keyword evidence="13" id="KW-0007">Acetylation</keyword>
<keyword evidence="6" id="KW-0597">Phosphoprotein</keyword>
<feature type="transmembrane region" description="Helical" evidence="24">
    <location>
        <begin position="167"/>
        <end position="185"/>
    </location>
</feature>
<evidence type="ECO:0000256" key="11">
    <source>
        <dbReference type="ARBA" id="ARBA00022982"/>
    </source>
</evidence>
<evidence type="ECO:0000313" key="25">
    <source>
        <dbReference type="EMBL" id="MED6114510.1"/>
    </source>
</evidence>
<proteinExistence type="inferred from homology"/>
<dbReference type="NCBIfam" id="TIGR01152">
    <property type="entry name" value="psbD"/>
    <property type="match status" value="1"/>
</dbReference>
<organism evidence="25 26">
    <name type="scientific">Stylosanthes scabra</name>
    <dbReference type="NCBI Taxonomy" id="79078"/>
    <lineage>
        <taxon>Eukaryota</taxon>
        <taxon>Viridiplantae</taxon>
        <taxon>Streptophyta</taxon>
        <taxon>Embryophyta</taxon>
        <taxon>Tracheophyta</taxon>
        <taxon>Spermatophyta</taxon>
        <taxon>Magnoliopsida</taxon>
        <taxon>eudicotyledons</taxon>
        <taxon>Gunneridae</taxon>
        <taxon>Pentapetalae</taxon>
        <taxon>rosids</taxon>
        <taxon>fabids</taxon>
        <taxon>Fabales</taxon>
        <taxon>Fabaceae</taxon>
        <taxon>Papilionoideae</taxon>
        <taxon>50 kb inversion clade</taxon>
        <taxon>dalbergioids sensu lato</taxon>
        <taxon>Dalbergieae</taxon>
        <taxon>Pterocarpus clade</taxon>
        <taxon>Stylosanthes</taxon>
    </lineage>
</organism>
<dbReference type="InterPro" id="IPR036854">
    <property type="entry name" value="Photo_II_D1/D2_sf"/>
</dbReference>
<evidence type="ECO:0000256" key="18">
    <source>
        <dbReference type="ARBA" id="ARBA00023136"/>
    </source>
</evidence>
<evidence type="ECO:0000256" key="1">
    <source>
        <dbReference type="ARBA" id="ARBA00004141"/>
    </source>
</evidence>
<dbReference type="Pfam" id="PF00124">
    <property type="entry name" value="Photo_RC"/>
    <property type="match status" value="1"/>
</dbReference>
<dbReference type="PANTHER" id="PTHR33149">
    <property type="entry name" value="PHOTOSYSTEM II PROTEIN D1"/>
    <property type="match status" value="1"/>
</dbReference>
<dbReference type="PROSITE" id="PS00244">
    <property type="entry name" value="REACTION_CENTER"/>
    <property type="match status" value="1"/>
</dbReference>
<evidence type="ECO:0000256" key="15">
    <source>
        <dbReference type="ARBA" id="ARBA00023002"/>
    </source>
</evidence>
<comment type="caution">
    <text evidence="25">The sequence shown here is derived from an EMBL/GenBank/DDBJ whole genome shotgun (WGS) entry which is preliminary data.</text>
</comment>
<evidence type="ECO:0000256" key="24">
    <source>
        <dbReference type="SAM" id="Phobius"/>
    </source>
</evidence>
<evidence type="ECO:0000256" key="8">
    <source>
        <dbReference type="ARBA" id="ARBA00022692"/>
    </source>
</evidence>
<accession>A0ABU6QT06</accession>
<keyword evidence="9 23" id="KW-0479">Metal-binding</keyword>
<dbReference type="InterPro" id="IPR005868">
    <property type="entry name" value="PSII_PsbD/D2"/>
</dbReference>
<keyword evidence="5 23" id="KW-0602">Photosynthesis</keyword>
<keyword evidence="17" id="KW-0793">Thylakoid</keyword>
<keyword evidence="16 23" id="KW-0408">Iron</keyword>
<dbReference type="InterPro" id="IPR000932">
    <property type="entry name" value="PS_antenna-like"/>
</dbReference>
<evidence type="ECO:0000256" key="14">
    <source>
        <dbReference type="ARBA" id="ARBA00022991"/>
    </source>
</evidence>
<dbReference type="CDD" id="cd09288">
    <property type="entry name" value="Photosystem-II_D2"/>
    <property type="match status" value="1"/>
</dbReference>
<evidence type="ECO:0000256" key="3">
    <source>
        <dbReference type="ARBA" id="ARBA00022448"/>
    </source>
</evidence>
<dbReference type="SUPFAM" id="SSF161077">
    <property type="entry name" value="Photosystem II antenna protein-like"/>
    <property type="match status" value="1"/>
</dbReference>
<evidence type="ECO:0000256" key="5">
    <source>
        <dbReference type="ARBA" id="ARBA00022531"/>
    </source>
</evidence>
<keyword evidence="14" id="KW-0157">Chromophore</keyword>
<keyword evidence="26" id="KW-1185">Reference proteome</keyword>
<evidence type="ECO:0000256" key="4">
    <source>
        <dbReference type="ARBA" id="ARBA00022494"/>
    </source>
</evidence>
<evidence type="ECO:0000256" key="16">
    <source>
        <dbReference type="ARBA" id="ARBA00023004"/>
    </source>
</evidence>
<comment type="subcellular location">
    <subcellularLocation>
        <location evidence="1">Membrane</location>
        <topology evidence="1">Multi-pass membrane protein</topology>
    </subcellularLocation>
</comment>
<keyword evidence="18 23" id="KW-0472">Membrane</keyword>
<keyword evidence="19 23" id="KW-0604">Photosystem II</keyword>
<dbReference type="InterPro" id="IPR000484">
    <property type="entry name" value="Photo_RC_L/M"/>
</dbReference>
<reference evidence="25 26" key="1">
    <citation type="journal article" date="2023" name="Plants (Basel)">
        <title>Bridging the Gap: Combining Genomics and Transcriptomics Approaches to Understand Stylosanthes scabra, an Orphan Legume from the Brazilian Caatinga.</title>
        <authorList>
            <person name="Ferreira-Neto J.R.C."/>
            <person name="da Silva M.D."/>
            <person name="Binneck E."/>
            <person name="de Melo N.F."/>
            <person name="da Silva R.H."/>
            <person name="de Melo A.L.T.M."/>
            <person name="Pandolfi V."/>
            <person name="Bustamante F.O."/>
            <person name="Brasileiro-Vidal A.C."/>
            <person name="Benko-Iseppon A.M."/>
        </authorList>
    </citation>
    <scope>NUCLEOTIDE SEQUENCE [LARGE SCALE GENOMIC DNA]</scope>
    <source>
        <tissue evidence="25">Leaves</tissue>
    </source>
</reference>
<dbReference type="SUPFAM" id="SSF81483">
    <property type="entry name" value="Bacterial photosystem II reaction centre, L and M subunits"/>
    <property type="match status" value="1"/>
</dbReference>
<feature type="transmembrane region" description="Helical" evidence="24">
    <location>
        <begin position="476"/>
        <end position="496"/>
    </location>
</feature>
<feature type="transmembrane region" description="Helical" evidence="24">
    <location>
        <begin position="111"/>
        <end position="129"/>
    </location>
</feature>
<keyword evidence="15" id="KW-0560">Oxidoreductase</keyword>
<evidence type="ECO:0000256" key="13">
    <source>
        <dbReference type="ARBA" id="ARBA00022990"/>
    </source>
</evidence>
<keyword evidence="10" id="KW-0460">Magnesium</keyword>
<keyword evidence="8 23" id="KW-0812">Transmembrane</keyword>
<evidence type="ECO:0000256" key="6">
    <source>
        <dbReference type="ARBA" id="ARBA00022553"/>
    </source>
</evidence>
<evidence type="ECO:0000256" key="23">
    <source>
        <dbReference type="RuleBase" id="RU004333"/>
    </source>
</evidence>
<feature type="transmembrane region" description="Helical" evidence="24">
    <location>
        <begin position="428"/>
        <end position="451"/>
    </location>
</feature>
<dbReference type="InterPro" id="IPR036001">
    <property type="entry name" value="PS_II_antenna-like_sf"/>
</dbReference>